<evidence type="ECO:0000313" key="2">
    <source>
        <dbReference type="Proteomes" id="UP000095256"/>
    </source>
</evidence>
<reference evidence="1 2" key="1">
    <citation type="submission" date="2016-09" db="EMBL/GenBank/DDBJ databases">
        <authorList>
            <person name="Capua I."/>
            <person name="De Benedictis P."/>
            <person name="Joannis T."/>
            <person name="Lombin L.H."/>
            <person name="Cattoli G."/>
        </authorList>
    </citation>
    <scope>NUCLEOTIDE SEQUENCE [LARGE SCALE GENOMIC DNA]</scope>
    <source>
        <strain evidence="1 2">LMG 25899</strain>
    </source>
</reference>
<gene>
    <name evidence="1" type="ORF">BCR26_08545</name>
</gene>
<evidence type="ECO:0000313" key="1">
    <source>
        <dbReference type="EMBL" id="OEH83714.1"/>
    </source>
</evidence>
<keyword evidence="2" id="KW-1185">Reference proteome</keyword>
<organism evidence="1 2">
    <name type="scientific">Enterococcus rivorum</name>
    <dbReference type="NCBI Taxonomy" id="762845"/>
    <lineage>
        <taxon>Bacteria</taxon>
        <taxon>Bacillati</taxon>
        <taxon>Bacillota</taxon>
        <taxon>Bacilli</taxon>
        <taxon>Lactobacillales</taxon>
        <taxon>Enterococcaceae</taxon>
        <taxon>Enterococcus</taxon>
    </lineage>
</organism>
<dbReference type="AlphaFoldDB" id="A0A1E5L0V5"/>
<dbReference type="Proteomes" id="UP000095256">
    <property type="component" value="Unassembled WGS sequence"/>
</dbReference>
<dbReference type="STRING" id="762845.BCR26_08545"/>
<name>A0A1E5L0V5_9ENTE</name>
<sequence length="59" mass="6742">MKPDILKDVKADTKWKKWLFQNGTNPDIGVDSLGNIVLKSTKNGKDIVTNLKLEWYLLP</sequence>
<comment type="caution">
    <text evidence="1">The sequence shown here is derived from an EMBL/GenBank/DDBJ whole genome shotgun (WGS) entry which is preliminary data.</text>
</comment>
<accession>A0A1E5L0V5</accession>
<dbReference type="EMBL" id="MIEK01000004">
    <property type="protein sequence ID" value="OEH83714.1"/>
    <property type="molecule type" value="Genomic_DNA"/>
</dbReference>
<proteinExistence type="predicted"/>
<protein>
    <submittedName>
        <fullName evidence="1">Uncharacterized protein</fullName>
    </submittedName>
</protein>